<keyword evidence="2" id="KW-0808">Transferase</keyword>
<dbReference type="Gene3D" id="1.10.4200.10">
    <property type="entry name" value="Triphosphoribosyl-dephospho-CoA protein"/>
    <property type="match status" value="1"/>
</dbReference>
<protein>
    <submittedName>
        <fullName evidence="7">Holo-ACP synthase / triphosphoribosyl-dephospho-CoA synthase</fullName>
    </submittedName>
</protein>
<dbReference type="AlphaFoldDB" id="A0A1H5VDQ0"/>
<dbReference type="OrthoDB" id="114886at2"/>
<dbReference type="InterPro" id="IPR002736">
    <property type="entry name" value="CitG"/>
</dbReference>
<gene>
    <name evidence="7" type="ORF">SAMN05660865_01190</name>
</gene>
<evidence type="ECO:0000313" key="8">
    <source>
        <dbReference type="Proteomes" id="UP000242850"/>
    </source>
</evidence>
<dbReference type="Pfam" id="PF01874">
    <property type="entry name" value="CitG"/>
    <property type="match status" value="1"/>
</dbReference>
<dbReference type="GO" id="GO:0050519">
    <property type="term" value="F:holo-citrate lyase synthase activity"/>
    <property type="evidence" value="ECO:0007669"/>
    <property type="project" value="UniProtKB-EC"/>
</dbReference>
<evidence type="ECO:0000256" key="6">
    <source>
        <dbReference type="ARBA" id="ARBA00048574"/>
    </source>
</evidence>
<evidence type="ECO:0000256" key="5">
    <source>
        <dbReference type="ARBA" id="ARBA00022840"/>
    </source>
</evidence>
<comment type="catalytic activity">
    <reaction evidence="1">
        <text>3'-dephospho-CoA + ATP = 2'-(5''-triphospho-alpha-D-ribosyl)-3'-dephospho-CoA + adenine</text>
        <dbReference type="Rhea" id="RHEA:15117"/>
        <dbReference type="ChEBI" id="CHEBI:16708"/>
        <dbReference type="ChEBI" id="CHEBI:30616"/>
        <dbReference type="ChEBI" id="CHEBI:57328"/>
        <dbReference type="ChEBI" id="CHEBI:61378"/>
        <dbReference type="EC" id="2.4.2.52"/>
    </reaction>
</comment>
<accession>A0A1H5VDQ0</accession>
<keyword evidence="8" id="KW-1185">Reference proteome</keyword>
<dbReference type="GO" id="GO:0046917">
    <property type="term" value="F:triphosphoribosyl-dephospho-CoA synthase activity"/>
    <property type="evidence" value="ECO:0007669"/>
    <property type="project" value="UniProtKB-EC"/>
</dbReference>
<dbReference type="PANTHER" id="PTHR30201">
    <property type="entry name" value="TRIPHOSPHORIBOSYL-DEPHOSPHO-COA SYNTHASE"/>
    <property type="match status" value="1"/>
</dbReference>
<reference evidence="8" key="1">
    <citation type="submission" date="2016-10" db="EMBL/GenBank/DDBJ databases">
        <authorList>
            <person name="Varghese N."/>
            <person name="Submissions S."/>
        </authorList>
    </citation>
    <scope>NUCLEOTIDE SEQUENCE [LARGE SCALE GENOMIC DNA]</scope>
    <source>
        <strain evidence="8">DSM 5463</strain>
    </source>
</reference>
<evidence type="ECO:0000256" key="1">
    <source>
        <dbReference type="ARBA" id="ARBA00001210"/>
    </source>
</evidence>
<keyword evidence="5" id="KW-0067">ATP-binding</keyword>
<evidence type="ECO:0000256" key="2">
    <source>
        <dbReference type="ARBA" id="ARBA00022679"/>
    </source>
</evidence>
<evidence type="ECO:0000313" key="7">
    <source>
        <dbReference type="EMBL" id="SEF85373.1"/>
    </source>
</evidence>
<organism evidence="7 8">
    <name type="scientific">Caloramator fervidus</name>
    <dbReference type="NCBI Taxonomy" id="29344"/>
    <lineage>
        <taxon>Bacteria</taxon>
        <taxon>Bacillati</taxon>
        <taxon>Bacillota</taxon>
        <taxon>Clostridia</taxon>
        <taxon>Eubacteriales</taxon>
        <taxon>Clostridiaceae</taxon>
        <taxon>Caloramator</taxon>
    </lineage>
</organism>
<comment type="catalytic activity">
    <reaction evidence="6">
        <text>apo-[citrate lyase ACP] + 2'-(5''-triphospho-alpha-D-ribosyl)-3'-dephospho-CoA = holo-[citrate lyase ACP] + diphosphate</text>
        <dbReference type="Rhea" id="RHEA:16333"/>
        <dbReference type="Rhea" id="RHEA-COMP:10157"/>
        <dbReference type="Rhea" id="RHEA-COMP:10158"/>
        <dbReference type="ChEBI" id="CHEBI:29999"/>
        <dbReference type="ChEBI" id="CHEBI:33019"/>
        <dbReference type="ChEBI" id="CHEBI:61378"/>
        <dbReference type="ChEBI" id="CHEBI:82683"/>
        <dbReference type="EC" id="2.7.7.61"/>
    </reaction>
</comment>
<name>A0A1H5VDQ0_9CLOT</name>
<sequence length="453" mass="52131">MIEILEDREKRFFKILNLYKKYNYPILCGKINYPGINKNTLEAEYAFNVLYSLLMNLFKDYIIYHEVDKGYDGKSVLMVLRLDKFEAKRMSINIENEHELGRIFDIDIYEKENPVSRTELGFKERECIICKKSARECSRQKKHALDEVLEEINYLINRYKIKEELKLNEFSLAVGRILTEGMLLEVISHPSPGLVSPFSNGSHNDMDYNLFLKSTAILSIYMPYFVQAGFEYKDNILENIRKIGLIAERDMFRQTNGVNTQKGLIFLCGVVGASCGKAKRLRLPINRYVISKIIKDMTKGIVDRELKNINLNKKLSNGERLYLKYRVEGIRGEVERGLPTVLKYGLPFFEDALSSGLSINDSLIHSLIYIISKVEDTTVLNRKGLSGISFMKSMANNAIFLGGMKTKAGREYIEFMDKAFIKNNISPGGAADLLAITYIIYKLEKEKWGIKHE</sequence>
<dbReference type="InterPro" id="IPR005551">
    <property type="entry name" value="CitX"/>
</dbReference>
<dbReference type="GO" id="GO:0051191">
    <property type="term" value="P:prosthetic group biosynthetic process"/>
    <property type="evidence" value="ECO:0007669"/>
    <property type="project" value="InterPro"/>
</dbReference>
<keyword evidence="4" id="KW-0547">Nucleotide-binding</keyword>
<dbReference type="GO" id="GO:0005524">
    <property type="term" value="F:ATP binding"/>
    <property type="evidence" value="ECO:0007669"/>
    <property type="project" value="UniProtKB-KW"/>
</dbReference>
<dbReference type="Pfam" id="PF03802">
    <property type="entry name" value="CitX"/>
    <property type="match status" value="1"/>
</dbReference>
<evidence type="ECO:0000256" key="3">
    <source>
        <dbReference type="ARBA" id="ARBA00022695"/>
    </source>
</evidence>
<dbReference type="NCBIfam" id="TIGR03124">
    <property type="entry name" value="citrate_citX"/>
    <property type="match status" value="1"/>
</dbReference>
<keyword evidence="3" id="KW-0548">Nucleotidyltransferase</keyword>
<dbReference type="Proteomes" id="UP000242850">
    <property type="component" value="Unassembled WGS sequence"/>
</dbReference>
<proteinExistence type="predicted"/>
<dbReference type="RefSeq" id="WP_103896144.1">
    <property type="nucleotide sequence ID" value="NZ_FNUK01000013.1"/>
</dbReference>
<dbReference type="EMBL" id="FNUK01000013">
    <property type="protein sequence ID" value="SEF85373.1"/>
    <property type="molecule type" value="Genomic_DNA"/>
</dbReference>
<evidence type="ECO:0000256" key="4">
    <source>
        <dbReference type="ARBA" id="ARBA00022741"/>
    </source>
</evidence>
<dbReference type="PANTHER" id="PTHR30201:SF2">
    <property type="entry name" value="2-(5''-TRIPHOSPHORIBOSYL)-3'-DEPHOSPHOCOENZYME-A SYNTHASE"/>
    <property type="match status" value="1"/>
</dbReference>